<gene>
    <name evidence="1" type="ORF">FGLOB1_2602</name>
</gene>
<organism evidence="1 2">
    <name type="scientific">Fusarium globosum</name>
    <dbReference type="NCBI Taxonomy" id="78864"/>
    <lineage>
        <taxon>Eukaryota</taxon>
        <taxon>Fungi</taxon>
        <taxon>Dikarya</taxon>
        <taxon>Ascomycota</taxon>
        <taxon>Pezizomycotina</taxon>
        <taxon>Sordariomycetes</taxon>
        <taxon>Hypocreomycetidae</taxon>
        <taxon>Hypocreales</taxon>
        <taxon>Nectriaceae</taxon>
        <taxon>Fusarium</taxon>
        <taxon>Fusarium fujikuroi species complex</taxon>
    </lineage>
</organism>
<protein>
    <submittedName>
        <fullName evidence="1">Uncharacterized protein</fullName>
    </submittedName>
</protein>
<sequence>MIKTKMGKGFTINDEKTVRPTLQKRPNDDIRETISAATACYQIIRAMHFGTFQLSIVVPNDRLNTEMTGNTRRVPPDAKHYLKVNDKRTTIARQGSYLLFISTGKYKLGLRKPKPDQKAGKSSAYCDRAVRGVKANVIVSQWTSRVGIRGSHRVMS</sequence>
<proteinExistence type="predicted"/>
<evidence type="ECO:0000313" key="1">
    <source>
        <dbReference type="EMBL" id="KAF5716322.1"/>
    </source>
</evidence>
<dbReference type="Proteomes" id="UP000532311">
    <property type="component" value="Unassembled WGS sequence"/>
</dbReference>
<evidence type="ECO:0000313" key="2">
    <source>
        <dbReference type="Proteomes" id="UP000532311"/>
    </source>
</evidence>
<name>A0A8H6DIL6_9HYPO</name>
<keyword evidence="2" id="KW-1185">Reference proteome</keyword>
<dbReference type="AlphaFoldDB" id="A0A8H6DIL6"/>
<comment type="caution">
    <text evidence="1">The sequence shown here is derived from an EMBL/GenBank/DDBJ whole genome shotgun (WGS) entry which is preliminary data.</text>
</comment>
<dbReference type="EMBL" id="JAAQPF010000093">
    <property type="protein sequence ID" value="KAF5716322.1"/>
    <property type="molecule type" value="Genomic_DNA"/>
</dbReference>
<accession>A0A8H6DIL6</accession>
<reference evidence="1 2" key="1">
    <citation type="submission" date="2020-05" db="EMBL/GenBank/DDBJ databases">
        <title>Identification and distribution of gene clusters putatively required for synthesis of sphingolipid metabolism inhibitors in phylogenetically diverse species of the filamentous fungus Fusarium.</title>
        <authorList>
            <person name="Kim H.-S."/>
            <person name="Busman M."/>
            <person name="Brown D.W."/>
            <person name="Divon H."/>
            <person name="Uhlig S."/>
            <person name="Proctor R.H."/>
        </authorList>
    </citation>
    <scope>NUCLEOTIDE SEQUENCE [LARGE SCALE GENOMIC DNA]</scope>
    <source>
        <strain evidence="1 2">NRRL 26131</strain>
    </source>
</reference>